<proteinExistence type="inferred from homology"/>
<gene>
    <name evidence="8" type="primary">sigE_40</name>
    <name evidence="8" type="ORF">OJF2_45300</name>
</gene>
<evidence type="ECO:0000313" key="8">
    <source>
        <dbReference type="EMBL" id="QEH35972.1"/>
    </source>
</evidence>
<evidence type="ECO:0000256" key="5">
    <source>
        <dbReference type="SAM" id="MobiDB-lite"/>
    </source>
</evidence>
<dbReference type="NCBIfam" id="TIGR02937">
    <property type="entry name" value="sigma70-ECF"/>
    <property type="match status" value="1"/>
</dbReference>
<dbReference type="PANTHER" id="PTHR43133">
    <property type="entry name" value="RNA POLYMERASE ECF-TYPE SIGMA FACTO"/>
    <property type="match status" value="1"/>
</dbReference>
<dbReference type="InterPro" id="IPR013324">
    <property type="entry name" value="RNA_pol_sigma_r3/r4-like"/>
</dbReference>
<dbReference type="GO" id="GO:0006352">
    <property type="term" value="P:DNA-templated transcription initiation"/>
    <property type="evidence" value="ECO:0007669"/>
    <property type="project" value="InterPro"/>
</dbReference>
<evidence type="ECO:0000256" key="1">
    <source>
        <dbReference type="ARBA" id="ARBA00010641"/>
    </source>
</evidence>
<dbReference type="KEGG" id="agv:OJF2_45300"/>
<sequence length="591" mass="63513">MSRDARALLDRLDRLFGGGSVAGAGEEDLLRRYARGRDEEAFAAIVARHGPMVLGVCRRLLRDERDAEDAFQATFLVLARRAAAIGDASRLGGWLHGVAHRVAVRARAQASRRFVYEQSAEEPVEPAAEDPELGAMERRELAAIVDEELSRLPATLRDPVVLCYLEGLTHDEAAGQLRWPVGTVRSRMARARRVLRARLARRGVVVDEAAIAPGLALARATVPPDWLAATVRGALEFATRPASAAAAIASARPEALARRTLQAMFITKLSTIGAAGMVTALTLAAAGAMPAFRAQEPPKADGDAPPAVRPDAADPPKPQAGANSPKLGTAEGEIRSLKAEEANLRDRLGTVESRLAELQAARQRSTPKAGEPGAAGPGDEDGGGRPTYAELGSGYLVISPDGSRVATMQTVRNLGRESARSVSPVSLPPIRGVRREVLIPDQAKLRPRATPEKVASASESGWFLALDLDRDRRVTRILTFNPRFKDGAVSRDIDPPIERSTFRAISESVCILGRTVFGFSETARRWGTVTLPPGVEPTARVSWNRVWGEGDRLFVFSEESAAWEDIYARAMEGERMPGRAPAEAPAGPPPR</sequence>
<dbReference type="OrthoDB" id="87072at203682"/>
<feature type="domain" description="RNA polymerase sigma-70 region 2" evidence="6">
    <location>
        <begin position="46"/>
        <end position="112"/>
    </location>
</feature>
<name>A0A5B9W5P5_9BACT</name>
<dbReference type="GO" id="GO:0003677">
    <property type="term" value="F:DNA binding"/>
    <property type="evidence" value="ECO:0007669"/>
    <property type="project" value="InterPro"/>
</dbReference>
<accession>A0A5B9W5P5</accession>
<organism evidence="8 9">
    <name type="scientific">Aquisphaera giovannonii</name>
    <dbReference type="NCBI Taxonomy" id="406548"/>
    <lineage>
        <taxon>Bacteria</taxon>
        <taxon>Pseudomonadati</taxon>
        <taxon>Planctomycetota</taxon>
        <taxon>Planctomycetia</taxon>
        <taxon>Isosphaerales</taxon>
        <taxon>Isosphaeraceae</taxon>
        <taxon>Aquisphaera</taxon>
    </lineage>
</organism>
<dbReference type="SUPFAM" id="SSF88659">
    <property type="entry name" value="Sigma3 and sigma4 domains of RNA polymerase sigma factors"/>
    <property type="match status" value="1"/>
</dbReference>
<protein>
    <submittedName>
        <fullName evidence="8">ECF RNA polymerase sigma factor SigE</fullName>
    </submittedName>
</protein>
<dbReference type="SUPFAM" id="SSF88946">
    <property type="entry name" value="Sigma2 domain of RNA polymerase sigma factors"/>
    <property type="match status" value="1"/>
</dbReference>
<dbReference type="AlphaFoldDB" id="A0A5B9W5P5"/>
<dbReference type="InterPro" id="IPR014284">
    <property type="entry name" value="RNA_pol_sigma-70_dom"/>
</dbReference>
<dbReference type="GO" id="GO:0016987">
    <property type="term" value="F:sigma factor activity"/>
    <property type="evidence" value="ECO:0007669"/>
    <property type="project" value="UniProtKB-KW"/>
</dbReference>
<dbReference type="InterPro" id="IPR039425">
    <property type="entry name" value="RNA_pol_sigma-70-like"/>
</dbReference>
<dbReference type="Proteomes" id="UP000324233">
    <property type="component" value="Chromosome"/>
</dbReference>
<keyword evidence="2" id="KW-0805">Transcription regulation</keyword>
<evidence type="ECO:0000256" key="3">
    <source>
        <dbReference type="ARBA" id="ARBA00023082"/>
    </source>
</evidence>
<dbReference type="Gene3D" id="1.10.1740.10">
    <property type="match status" value="1"/>
</dbReference>
<dbReference type="EMBL" id="CP042997">
    <property type="protein sequence ID" value="QEH35972.1"/>
    <property type="molecule type" value="Genomic_DNA"/>
</dbReference>
<dbReference type="Pfam" id="PF08281">
    <property type="entry name" value="Sigma70_r4_2"/>
    <property type="match status" value="1"/>
</dbReference>
<evidence type="ECO:0000313" key="9">
    <source>
        <dbReference type="Proteomes" id="UP000324233"/>
    </source>
</evidence>
<dbReference type="InterPro" id="IPR013249">
    <property type="entry name" value="RNA_pol_sigma70_r4_t2"/>
</dbReference>
<dbReference type="InterPro" id="IPR007627">
    <property type="entry name" value="RNA_pol_sigma70_r2"/>
</dbReference>
<comment type="similarity">
    <text evidence="1">Belongs to the sigma-70 factor family. ECF subfamily.</text>
</comment>
<evidence type="ECO:0000259" key="6">
    <source>
        <dbReference type="Pfam" id="PF04542"/>
    </source>
</evidence>
<keyword evidence="4" id="KW-0804">Transcription</keyword>
<keyword evidence="9" id="KW-1185">Reference proteome</keyword>
<dbReference type="Pfam" id="PF04542">
    <property type="entry name" value="Sigma70_r2"/>
    <property type="match status" value="1"/>
</dbReference>
<keyword evidence="3" id="KW-0731">Sigma factor</keyword>
<feature type="region of interest" description="Disordered" evidence="5">
    <location>
        <begin position="294"/>
        <end position="331"/>
    </location>
</feature>
<reference evidence="8 9" key="1">
    <citation type="submission" date="2019-08" db="EMBL/GenBank/DDBJ databases">
        <title>Deep-cultivation of Planctomycetes and their phenomic and genomic characterization uncovers novel biology.</title>
        <authorList>
            <person name="Wiegand S."/>
            <person name="Jogler M."/>
            <person name="Boedeker C."/>
            <person name="Pinto D."/>
            <person name="Vollmers J."/>
            <person name="Rivas-Marin E."/>
            <person name="Kohn T."/>
            <person name="Peeters S.H."/>
            <person name="Heuer A."/>
            <person name="Rast P."/>
            <person name="Oberbeckmann S."/>
            <person name="Bunk B."/>
            <person name="Jeske O."/>
            <person name="Meyerdierks A."/>
            <person name="Storesund J.E."/>
            <person name="Kallscheuer N."/>
            <person name="Luecker S."/>
            <person name="Lage O.M."/>
            <person name="Pohl T."/>
            <person name="Merkel B.J."/>
            <person name="Hornburger P."/>
            <person name="Mueller R.-W."/>
            <person name="Bruemmer F."/>
            <person name="Labrenz M."/>
            <person name="Spormann A.M."/>
            <person name="Op den Camp H."/>
            <person name="Overmann J."/>
            <person name="Amann R."/>
            <person name="Jetten M.S.M."/>
            <person name="Mascher T."/>
            <person name="Medema M.H."/>
            <person name="Devos D.P."/>
            <person name="Kaster A.-K."/>
            <person name="Ovreas L."/>
            <person name="Rohde M."/>
            <person name="Galperin M.Y."/>
            <person name="Jogler C."/>
        </authorList>
    </citation>
    <scope>NUCLEOTIDE SEQUENCE [LARGE SCALE GENOMIC DNA]</scope>
    <source>
        <strain evidence="8 9">OJF2</strain>
    </source>
</reference>
<evidence type="ECO:0000256" key="4">
    <source>
        <dbReference type="ARBA" id="ARBA00023163"/>
    </source>
</evidence>
<dbReference type="InterPro" id="IPR013325">
    <property type="entry name" value="RNA_pol_sigma_r2"/>
</dbReference>
<dbReference type="RefSeq" id="WP_148595709.1">
    <property type="nucleotide sequence ID" value="NZ_CP042997.1"/>
</dbReference>
<dbReference type="Gene3D" id="1.10.10.10">
    <property type="entry name" value="Winged helix-like DNA-binding domain superfamily/Winged helix DNA-binding domain"/>
    <property type="match status" value="1"/>
</dbReference>
<dbReference type="InterPro" id="IPR036388">
    <property type="entry name" value="WH-like_DNA-bd_sf"/>
</dbReference>
<dbReference type="PANTHER" id="PTHR43133:SF51">
    <property type="entry name" value="RNA POLYMERASE SIGMA FACTOR"/>
    <property type="match status" value="1"/>
</dbReference>
<feature type="region of interest" description="Disordered" evidence="5">
    <location>
        <begin position="359"/>
        <end position="391"/>
    </location>
</feature>
<feature type="domain" description="RNA polymerase sigma factor 70 region 4 type 2" evidence="7">
    <location>
        <begin position="144"/>
        <end position="193"/>
    </location>
</feature>
<evidence type="ECO:0000259" key="7">
    <source>
        <dbReference type="Pfam" id="PF08281"/>
    </source>
</evidence>
<evidence type="ECO:0000256" key="2">
    <source>
        <dbReference type="ARBA" id="ARBA00023015"/>
    </source>
</evidence>